<comment type="pathway">
    <text evidence="2 14">Cofactor biosynthesis; riboflavin biosynthesis; 5-amino-6-(D-ribitylamino)uracil from GTP: step 2/4.</text>
</comment>
<comment type="pathway">
    <text evidence="3 14">Cofactor biosynthesis; riboflavin biosynthesis; 5-amino-6-(D-ribitylamino)uracil from GTP: step 3/4.</text>
</comment>
<evidence type="ECO:0000256" key="5">
    <source>
        <dbReference type="ARBA" id="ARBA00007417"/>
    </source>
</evidence>
<comment type="similarity">
    <text evidence="4 14">In the N-terminal section; belongs to the cytidine and deoxycytidylate deaminase family.</text>
</comment>
<evidence type="ECO:0000259" key="18">
    <source>
        <dbReference type="PROSITE" id="PS51747"/>
    </source>
</evidence>
<dbReference type="SUPFAM" id="SSF53927">
    <property type="entry name" value="Cytidine deaminase-like"/>
    <property type="match status" value="1"/>
</dbReference>
<dbReference type="Pfam" id="PF01872">
    <property type="entry name" value="RibD_C"/>
    <property type="match status" value="1"/>
</dbReference>
<dbReference type="NCBIfam" id="TIGR00326">
    <property type="entry name" value="eubact_ribD"/>
    <property type="match status" value="1"/>
</dbReference>
<evidence type="ECO:0000256" key="17">
    <source>
        <dbReference type="PIRSR" id="PIRSR006769-3"/>
    </source>
</evidence>
<dbReference type="SUPFAM" id="SSF53597">
    <property type="entry name" value="Dihydrofolate reductase-like"/>
    <property type="match status" value="1"/>
</dbReference>
<dbReference type="InterPro" id="IPR050765">
    <property type="entry name" value="Riboflavin_Biosynth_HTPR"/>
</dbReference>
<evidence type="ECO:0000256" key="7">
    <source>
        <dbReference type="ARBA" id="ARBA00022723"/>
    </source>
</evidence>
<evidence type="ECO:0000256" key="15">
    <source>
        <dbReference type="PIRSR" id="PIRSR006769-1"/>
    </source>
</evidence>
<feature type="binding site" evidence="16">
    <location>
        <position position="229"/>
    </location>
    <ligand>
        <name>NADP(+)</name>
        <dbReference type="ChEBI" id="CHEBI:58349"/>
    </ligand>
</feature>
<feature type="binding site" evidence="16">
    <location>
        <position position="204"/>
    </location>
    <ligand>
        <name>NADP(+)</name>
        <dbReference type="ChEBI" id="CHEBI:58349"/>
    </ligand>
</feature>
<accession>A0AAF0BU55</accession>
<feature type="binding site" evidence="17">
    <location>
        <position position="83"/>
    </location>
    <ligand>
        <name>Zn(2+)</name>
        <dbReference type="ChEBI" id="CHEBI:29105"/>
        <note>catalytic</note>
    </ligand>
</feature>
<keyword evidence="7 14" id="KW-0479">Metal-binding</keyword>
<evidence type="ECO:0000313" key="20">
    <source>
        <dbReference type="Proteomes" id="UP001216390"/>
    </source>
</evidence>
<evidence type="ECO:0000256" key="14">
    <source>
        <dbReference type="PIRNR" id="PIRNR006769"/>
    </source>
</evidence>
<dbReference type="PANTHER" id="PTHR38011:SF7">
    <property type="entry name" value="2,5-DIAMINO-6-RIBOSYLAMINO-4(3H)-PYRIMIDINONE 5'-PHOSPHATE REDUCTASE"/>
    <property type="match status" value="1"/>
</dbReference>
<dbReference type="InterPro" id="IPR002734">
    <property type="entry name" value="RibDG_C"/>
</dbReference>
<feature type="binding site" evidence="16">
    <location>
        <position position="162"/>
    </location>
    <ligand>
        <name>NADP(+)</name>
        <dbReference type="ChEBI" id="CHEBI:58349"/>
    </ligand>
</feature>
<dbReference type="GO" id="GO:0009231">
    <property type="term" value="P:riboflavin biosynthetic process"/>
    <property type="evidence" value="ECO:0007669"/>
    <property type="project" value="UniProtKB-KW"/>
</dbReference>
<evidence type="ECO:0000256" key="6">
    <source>
        <dbReference type="ARBA" id="ARBA00022619"/>
    </source>
</evidence>
<dbReference type="InterPro" id="IPR002125">
    <property type="entry name" value="CMP_dCMP_dom"/>
</dbReference>
<dbReference type="PROSITE" id="PS51747">
    <property type="entry name" value="CYT_DCMP_DEAMINASES_2"/>
    <property type="match status" value="1"/>
</dbReference>
<dbReference type="CDD" id="cd01284">
    <property type="entry name" value="Riboflavin_deaminase-reductase"/>
    <property type="match status" value="1"/>
</dbReference>
<proteinExistence type="inferred from homology"/>
<keyword evidence="10 14" id="KW-0560">Oxidoreductase</keyword>
<dbReference type="GO" id="GO:0008703">
    <property type="term" value="F:5-amino-6-(5-phosphoribosylamino)uracil reductase activity"/>
    <property type="evidence" value="ECO:0007669"/>
    <property type="project" value="UniProtKB-EC"/>
</dbReference>
<comment type="catalytic activity">
    <reaction evidence="12 14">
        <text>5-amino-6-(5-phospho-D-ribitylamino)uracil + NADP(+) = 5-amino-6-(5-phospho-D-ribosylamino)uracil + NADPH + H(+)</text>
        <dbReference type="Rhea" id="RHEA:17845"/>
        <dbReference type="ChEBI" id="CHEBI:15378"/>
        <dbReference type="ChEBI" id="CHEBI:57783"/>
        <dbReference type="ChEBI" id="CHEBI:58349"/>
        <dbReference type="ChEBI" id="CHEBI:58421"/>
        <dbReference type="ChEBI" id="CHEBI:58453"/>
        <dbReference type="EC" id="1.1.1.193"/>
    </reaction>
</comment>
<evidence type="ECO:0000313" key="19">
    <source>
        <dbReference type="EMBL" id="WCO65139.1"/>
    </source>
</evidence>
<evidence type="ECO:0000256" key="11">
    <source>
        <dbReference type="ARBA" id="ARBA00023268"/>
    </source>
</evidence>
<dbReference type="InterPro" id="IPR016192">
    <property type="entry name" value="APOBEC/CMP_deaminase_Zn-bd"/>
</dbReference>
<dbReference type="AlphaFoldDB" id="A0AAF0BU55"/>
<keyword evidence="6 14" id="KW-0686">Riboflavin biosynthesis</keyword>
<reference evidence="19" key="1">
    <citation type="submission" date="2023-01" db="EMBL/GenBank/DDBJ databases">
        <title>The diversity of Class Acidimicrobiia in South China Sea sediment environments and the proposal of Iamia marina sp. nov., a novel species of the genus Iamia.</title>
        <authorList>
            <person name="He Y."/>
            <person name="Tian X."/>
        </authorList>
    </citation>
    <scope>NUCLEOTIDE SEQUENCE</scope>
    <source>
        <strain evidence="19">DSM 19957</strain>
    </source>
</reference>
<evidence type="ECO:0000256" key="4">
    <source>
        <dbReference type="ARBA" id="ARBA00005259"/>
    </source>
</evidence>
<protein>
    <recommendedName>
        <fullName evidence="14">Riboflavin biosynthesis protein RibD</fullName>
    </recommendedName>
    <domain>
        <recommendedName>
            <fullName evidence="14">Diaminohydroxyphosphoribosylaminopyrimidine deaminase</fullName>
            <shortName evidence="14">DRAP deaminase</shortName>
            <ecNumber evidence="14">3.5.4.26</ecNumber>
        </recommendedName>
        <alternativeName>
            <fullName evidence="14">Riboflavin-specific deaminase</fullName>
        </alternativeName>
    </domain>
    <domain>
        <recommendedName>
            <fullName evidence="14">5-amino-6-(5-phosphoribosylamino)uracil reductase</fullName>
            <ecNumber evidence="14">1.1.1.193</ecNumber>
        </recommendedName>
        <alternativeName>
            <fullName evidence="14">HTP reductase</fullName>
        </alternativeName>
    </domain>
</protein>
<keyword evidence="20" id="KW-1185">Reference proteome</keyword>
<feature type="binding site" evidence="17">
    <location>
        <position position="53"/>
    </location>
    <ligand>
        <name>Zn(2+)</name>
        <dbReference type="ChEBI" id="CHEBI:29105"/>
        <note>catalytic</note>
    </ligand>
</feature>
<dbReference type="InterPro" id="IPR016193">
    <property type="entry name" value="Cytidine_deaminase-like"/>
</dbReference>
<feature type="binding site" evidence="16">
    <location>
        <position position="178"/>
    </location>
    <ligand>
        <name>NADP(+)</name>
        <dbReference type="ChEBI" id="CHEBI:58349"/>
    </ligand>
</feature>
<dbReference type="EMBL" id="CP116942">
    <property type="protein sequence ID" value="WCO65139.1"/>
    <property type="molecule type" value="Genomic_DNA"/>
</dbReference>
<keyword evidence="14 19" id="KW-0378">Hydrolase</keyword>
<organism evidence="19 20">
    <name type="scientific">Iamia majanohamensis</name>
    <dbReference type="NCBI Taxonomy" id="467976"/>
    <lineage>
        <taxon>Bacteria</taxon>
        <taxon>Bacillati</taxon>
        <taxon>Actinomycetota</taxon>
        <taxon>Acidimicrobiia</taxon>
        <taxon>Acidimicrobiales</taxon>
        <taxon>Iamiaceae</taxon>
        <taxon>Iamia</taxon>
    </lineage>
</organism>
<dbReference type="PIRSF" id="PIRSF006769">
    <property type="entry name" value="RibD"/>
    <property type="match status" value="1"/>
</dbReference>
<evidence type="ECO:0000256" key="1">
    <source>
        <dbReference type="ARBA" id="ARBA00002151"/>
    </source>
</evidence>
<dbReference type="KEGG" id="ima:PO878_11585"/>
<evidence type="ECO:0000256" key="9">
    <source>
        <dbReference type="ARBA" id="ARBA00022857"/>
    </source>
</evidence>
<dbReference type="Gene3D" id="3.40.430.10">
    <property type="entry name" value="Dihydrofolate Reductase, subunit A"/>
    <property type="match status" value="2"/>
</dbReference>
<feature type="active site" description="Proton donor" evidence="15">
    <location>
        <position position="55"/>
    </location>
</feature>
<dbReference type="Gene3D" id="3.40.140.10">
    <property type="entry name" value="Cytidine Deaminase, domain 2"/>
    <property type="match status" value="1"/>
</dbReference>
<feature type="binding site" evidence="16">
    <location>
        <position position="192"/>
    </location>
    <ligand>
        <name>substrate</name>
    </ligand>
</feature>
<dbReference type="InterPro" id="IPR024072">
    <property type="entry name" value="DHFR-like_dom_sf"/>
</dbReference>
<dbReference type="GO" id="GO:0008835">
    <property type="term" value="F:diaminohydroxyphosphoribosylaminopyrimidine deaminase activity"/>
    <property type="evidence" value="ECO:0007669"/>
    <property type="project" value="UniProtKB-EC"/>
</dbReference>
<feature type="binding site" evidence="16">
    <location>
        <position position="208"/>
    </location>
    <ligand>
        <name>NADP(+)</name>
        <dbReference type="ChEBI" id="CHEBI:58349"/>
    </ligand>
</feature>
<comment type="cofactor">
    <cofactor evidence="14 17">
        <name>Zn(2+)</name>
        <dbReference type="ChEBI" id="CHEBI:29105"/>
    </cofactor>
    <text evidence="14 17">Binds 1 zinc ion.</text>
</comment>
<dbReference type="Proteomes" id="UP001216390">
    <property type="component" value="Chromosome"/>
</dbReference>
<feature type="binding site" evidence="17">
    <location>
        <position position="92"/>
    </location>
    <ligand>
        <name>Zn(2+)</name>
        <dbReference type="ChEBI" id="CHEBI:29105"/>
        <note>catalytic</note>
    </ligand>
</feature>
<keyword evidence="8 14" id="KW-0862">Zinc</keyword>
<keyword evidence="11" id="KW-0511">Multifunctional enzyme</keyword>
<feature type="domain" description="CMP/dCMP-type deaminase" evidence="18">
    <location>
        <begin position="4"/>
        <end position="131"/>
    </location>
</feature>
<feature type="binding site" evidence="16">
    <location>
        <position position="215"/>
    </location>
    <ligand>
        <name>substrate</name>
    </ligand>
</feature>
<sequence length="342" mass="34815">MPDTADETHMATAVALAEAVRTRTAPNPWVGAVLVTVAGAVHTGATEPPGGRHAEVVALDAARAAEGPDAAVGATVHVTLEPCAHQGRTGPCADALIAAGVARVVVAVADPDTRVAGEGIERLRAAGVAVEVGCRADEVAAQLAAYLHHRRTGRPLVVLKLAATLDGRTAAADGTSQWITGVDARTDAHRLRAESQAIVVGSGTVTADDPTLTTRLVEGPDPRRVVLGTAPAGARVHPCLEWGRADGDLGALLDRLGAEGVLQVLVEGGATVATAFHRAGLVDRYVLYLAPALAGGDDGPGLFRGPGLATITDLWRGRIAAVDPVGDDLRVDLRPVPARGAA</sequence>
<comment type="similarity">
    <text evidence="5 14">In the C-terminal section; belongs to the HTP reductase family.</text>
</comment>
<dbReference type="Pfam" id="PF00383">
    <property type="entry name" value="dCMP_cyt_deam_1"/>
    <property type="match status" value="1"/>
</dbReference>
<dbReference type="EC" id="3.5.4.26" evidence="14"/>
<evidence type="ECO:0000256" key="10">
    <source>
        <dbReference type="ARBA" id="ARBA00023002"/>
    </source>
</evidence>
<evidence type="ECO:0000256" key="16">
    <source>
        <dbReference type="PIRSR" id="PIRSR006769-2"/>
    </source>
</evidence>
<evidence type="ECO:0000256" key="2">
    <source>
        <dbReference type="ARBA" id="ARBA00004882"/>
    </source>
</evidence>
<feature type="binding site" evidence="16">
    <location>
        <position position="176"/>
    </location>
    <ligand>
        <name>substrate</name>
    </ligand>
</feature>
<evidence type="ECO:0000256" key="8">
    <source>
        <dbReference type="ARBA" id="ARBA00022833"/>
    </source>
</evidence>
<dbReference type="InterPro" id="IPR004794">
    <property type="entry name" value="Eubact_RibD"/>
</dbReference>
<feature type="binding site" evidence="16">
    <location>
        <position position="212"/>
    </location>
    <ligand>
        <name>substrate</name>
    </ligand>
</feature>
<dbReference type="EC" id="1.1.1.193" evidence="14"/>
<dbReference type="PROSITE" id="PS00903">
    <property type="entry name" value="CYT_DCMP_DEAMINASES_1"/>
    <property type="match status" value="1"/>
</dbReference>
<feature type="binding site" evidence="16">
    <location>
        <begin position="269"/>
        <end position="275"/>
    </location>
    <ligand>
        <name>NADP(+)</name>
        <dbReference type="ChEBI" id="CHEBI:58349"/>
    </ligand>
</feature>
<keyword evidence="9 14" id="KW-0521">NADP</keyword>
<dbReference type="RefSeq" id="WP_272734664.1">
    <property type="nucleotide sequence ID" value="NZ_CP116942.1"/>
</dbReference>
<evidence type="ECO:0000256" key="13">
    <source>
        <dbReference type="ARBA" id="ARBA00049886"/>
    </source>
</evidence>
<comment type="catalytic activity">
    <reaction evidence="13 14">
        <text>2,5-diamino-6-hydroxy-4-(5-phosphoribosylamino)-pyrimidine + H2O + H(+) = 5-amino-6-(5-phospho-D-ribosylamino)uracil + NH4(+)</text>
        <dbReference type="Rhea" id="RHEA:21868"/>
        <dbReference type="ChEBI" id="CHEBI:15377"/>
        <dbReference type="ChEBI" id="CHEBI:15378"/>
        <dbReference type="ChEBI" id="CHEBI:28938"/>
        <dbReference type="ChEBI" id="CHEBI:58453"/>
        <dbReference type="ChEBI" id="CHEBI:58614"/>
        <dbReference type="EC" id="3.5.4.26"/>
    </reaction>
</comment>
<name>A0AAF0BU55_9ACTN</name>
<dbReference type="GO" id="GO:0008270">
    <property type="term" value="F:zinc ion binding"/>
    <property type="evidence" value="ECO:0007669"/>
    <property type="project" value="InterPro"/>
</dbReference>
<comment type="function">
    <text evidence="1 14">Converts 2,5-diamino-6-(ribosylamino)-4(3h)-pyrimidinone 5'-phosphate into 5-amino-6-(ribosylamino)-2,4(1h,3h)-pyrimidinedione 5'-phosphate.</text>
</comment>
<feature type="binding site" evidence="16">
    <location>
        <position position="267"/>
    </location>
    <ligand>
        <name>substrate</name>
    </ligand>
</feature>
<evidence type="ECO:0000256" key="12">
    <source>
        <dbReference type="ARBA" id="ARBA00049861"/>
    </source>
</evidence>
<gene>
    <name evidence="19" type="primary">ribD</name>
    <name evidence="19" type="ORF">PO878_11585</name>
</gene>
<dbReference type="PANTHER" id="PTHR38011">
    <property type="entry name" value="DIHYDROFOLATE REDUCTASE FAMILY PROTEIN (AFU_ORTHOLOGUE AFUA_8G06820)"/>
    <property type="match status" value="1"/>
</dbReference>
<evidence type="ECO:0000256" key="3">
    <source>
        <dbReference type="ARBA" id="ARBA00004910"/>
    </source>
</evidence>